<gene>
    <name evidence="1" type="ORF">MENTE1834_LOCUS9779</name>
</gene>
<evidence type="ECO:0000313" key="2">
    <source>
        <dbReference type="Proteomes" id="UP001497535"/>
    </source>
</evidence>
<accession>A0ACB0YA48</accession>
<keyword evidence="2" id="KW-1185">Reference proteome</keyword>
<protein>
    <submittedName>
        <fullName evidence="1">Uncharacterized protein</fullName>
    </submittedName>
</protein>
<organism evidence="1 2">
    <name type="scientific">Meloidogyne enterolobii</name>
    <name type="common">Root-knot nematode worm</name>
    <name type="synonym">Meloidogyne mayaguensis</name>
    <dbReference type="NCBI Taxonomy" id="390850"/>
    <lineage>
        <taxon>Eukaryota</taxon>
        <taxon>Metazoa</taxon>
        <taxon>Ecdysozoa</taxon>
        <taxon>Nematoda</taxon>
        <taxon>Chromadorea</taxon>
        <taxon>Rhabditida</taxon>
        <taxon>Tylenchina</taxon>
        <taxon>Tylenchomorpha</taxon>
        <taxon>Tylenchoidea</taxon>
        <taxon>Meloidogynidae</taxon>
        <taxon>Meloidogyninae</taxon>
        <taxon>Meloidogyne</taxon>
    </lineage>
</organism>
<dbReference type="EMBL" id="CAVMJV010000009">
    <property type="protein sequence ID" value="CAK5038950.1"/>
    <property type="molecule type" value="Genomic_DNA"/>
</dbReference>
<proteinExistence type="predicted"/>
<name>A0ACB0YA48_MELEN</name>
<dbReference type="Proteomes" id="UP001497535">
    <property type="component" value="Unassembled WGS sequence"/>
</dbReference>
<evidence type="ECO:0000313" key="1">
    <source>
        <dbReference type="EMBL" id="CAK5038950.1"/>
    </source>
</evidence>
<sequence length="118" mass="13580">MEIQMFKSNENEVKIKYIKNTEEEEFTYPFAPSNLFIAGCGMVTSPTNDLFDKPKTFVFFTLNGHFIGRAICFEEEVEELTPTFTLSEGNADVKTNFGEKAFVYKLDTNFVETLLNFE</sequence>
<reference evidence="1" key="1">
    <citation type="submission" date="2023-11" db="EMBL/GenBank/DDBJ databases">
        <authorList>
            <person name="Poullet M."/>
        </authorList>
    </citation>
    <scope>NUCLEOTIDE SEQUENCE</scope>
    <source>
        <strain evidence="1">E1834</strain>
    </source>
</reference>
<comment type="caution">
    <text evidence="1">The sequence shown here is derived from an EMBL/GenBank/DDBJ whole genome shotgun (WGS) entry which is preliminary data.</text>
</comment>